<organism evidence="11 12">
    <name type="scientific">Metamycoplasma hominis</name>
    <name type="common">Mycoplasma hominis</name>
    <dbReference type="NCBI Taxonomy" id="2098"/>
    <lineage>
        <taxon>Bacteria</taxon>
        <taxon>Bacillati</taxon>
        <taxon>Mycoplasmatota</taxon>
        <taxon>Mycoplasmoidales</taxon>
        <taxon>Metamycoplasmataceae</taxon>
        <taxon>Metamycoplasma</taxon>
    </lineage>
</organism>
<evidence type="ECO:0000313" key="12">
    <source>
        <dbReference type="Proteomes" id="UP000029712"/>
    </source>
</evidence>
<dbReference type="OrthoDB" id="1645589at2"/>
<gene>
    <name evidence="11" type="ORF">KN71_002960</name>
</gene>
<dbReference type="RefSeq" id="WP_036438665.1">
    <property type="nucleotide sequence ID" value="NZ_CP033021.1"/>
</dbReference>
<keyword evidence="5" id="KW-0479">Metal-binding</keyword>
<dbReference type="GO" id="GO:0006163">
    <property type="term" value="P:purine nucleotide metabolic process"/>
    <property type="evidence" value="ECO:0007669"/>
    <property type="project" value="UniProtKB-ARBA"/>
</dbReference>
<keyword evidence="7" id="KW-0408">Iron</keyword>
<dbReference type="EMBL" id="CP033021">
    <property type="protein sequence ID" value="AYN65628.1"/>
    <property type="molecule type" value="Genomic_DNA"/>
</dbReference>
<dbReference type="Proteomes" id="UP000029712">
    <property type="component" value="Chromosome"/>
</dbReference>
<evidence type="ECO:0000256" key="5">
    <source>
        <dbReference type="ARBA" id="ARBA00022723"/>
    </source>
</evidence>
<comment type="cofactor">
    <cofactor evidence="3">
        <name>Fe(2+)</name>
        <dbReference type="ChEBI" id="CHEBI:29033"/>
    </cofactor>
</comment>
<reference evidence="11 12" key="2">
    <citation type="submission" date="2018-10" db="EMBL/GenBank/DDBJ databases">
        <title>Detection and isolation of Mycoplasma hominis as a predominant microorganism from pelvic cavity of patient with salpingitis and tubo-ovarian abscess.</title>
        <authorList>
            <person name="Guschin A.E."/>
            <person name="Khayrullina G.A."/>
            <person name="Rakovskaya I.V."/>
            <person name="Shelenkov A.A."/>
            <person name="Shagin D.A."/>
        </authorList>
    </citation>
    <scope>NUCLEOTIDE SEQUENCE [LARGE SCALE GENOMIC DNA]</scope>
    <source>
        <strain evidence="12">TOA</strain>
    </source>
</reference>
<keyword evidence="8" id="KW-0464">Manganese</keyword>
<dbReference type="AlphaFoldDB" id="A0A454CAB1"/>
<keyword evidence="9 11" id="KW-0413">Isomerase</keyword>
<dbReference type="GO" id="GO:0046496">
    <property type="term" value="P:nicotinamide nucleotide metabolic process"/>
    <property type="evidence" value="ECO:0007669"/>
    <property type="project" value="UniProtKB-ARBA"/>
</dbReference>
<keyword evidence="10" id="KW-0119">Carbohydrate metabolism</keyword>
<evidence type="ECO:0000313" key="11">
    <source>
        <dbReference type="EMBL" id="AYN65628.1"/>
    </source>
</evidence>
<keyword evidence="6" id="KW-0862">Zinc</keyword>
<dbReference type="NCBIfam" id="NF004076">
    <property type="entry name" value="PRK05581.1-4"/>
    <property type="match status" value="1"/>
</dbReference>
<dbReference type="PROSITE" id="PS01085">
    <property type="entry name" value="RIBUL_P_3_EPIMER_1"/>
    <property type="match status" value="1"/>
</dbReference>
<dbReference type="PROSITE" id="PS01086">
    <property type="entry name" value="RIBUL_P_3_EPIMER_2"/>
    <property type="match status" value="1"/>
</dbReference>
<reference evidence="11 12" key="1">
    <citation type="submission" date="2014-08" db="EMBL/GenBank/DDBJ databases">
        <authorList>
            <person name="Kuleshov K."/>
            <person name="Dedkov V."/>
            <person name="Markelov M."/>
            <person name="Pimkina E."/>
        </authorList>
    </citation>
    <scope>NUCLEOTIDE SEQUENCE [LARGE SCALE GENOMIC DNA]</scope>
    <source>
        <strain evidence="12">TOA</strain>
    </source>
</reference>
<evidence type="ECO:0000256" key="1">
    <source>
        <dbReference type="ARBA" id="ARBA00001936"/>
    </source>
</evidence>
<sequence length="215" mass="24757">MKKISPSVLDVEKNKLTNYIDQLVDWGVCNVHYDVMDGIFVNNTALTFQEIKQVKENCKKHTMDIHLMVKDVFKYYEMYKNIGDILTFHYEAFENSDLEKMIKKCQKDNVKLGLAIKPNTQVEEIRQYLKHCSLVLIMSVEPGFGGQKFIENSFNKIKELADIRKALDLNFIIEVDGGVKDKNIAKCFECGVNLAVVGSYLVKNFSKETIDQLLK</sequence>
<dbReference type="Pfam" id="PF00834">
    <property type="entry name" value="Ribul_P_3_epim"/>
    <property type="match status" value="1"/>
</dbReference>
<dbReference type="GO" id="GO:0004750">
    <property type="term" value="F:D-ribulose-phosphate 3-epimerase activity"/>
    <property type="evidence" value="ECO:0007669"/>
    <property type="project" value="UniProtKB-EC"/>
</dbReference>
<dbReference type="InterPro" id="IPR013785">
    <property type="entry name" value="Aldolase_TIM"/>
</dbReference>
<dbReference type="InterPro" id="IPR011060">
    <property type="entry name" value="RibuloseP-bd_barrel"/>
</dbReference>
<dbReference type="GO" id="GO:0046872">
    <property type="term" value="F:metal ion binding"/>
    <property type="evidence" value="ECO:0007669"/>
    <property type="project" value="UniProtKB-KW"/>
</dbReference>
<evidence type="ECO:0000256" key="7">
    <source>
        <dbReference type="ARBA" id="ARBA00023004"/>
    </source>
</evidence>
<comment type="cofactor">
    <cofactor evidence="2">
        <name>Zn(2+)</name>
        <dbReference type="ChEBI" id="CHEBI:29105"/>
    </cofactor>
</comment>
<dbReference type="FunFam" id="3.20.20.70:FF:000191">
    <property type="entry name" value="ribulose-phosphate 3-epimerase isoform X2"/>
    <property type="match status" value="1"/>
</dbReference>
<dbReference type="GO" id="GO:0006091">
    <property type="term" value="P:generation of precursor metabolites and energy"/>
    <property type="evidence" value="ECO:0007669"/>
    <property type="project" value="UniProtKB-ARBA"/>
</dbReference>
<proteinExistence type="predicted"/>
<protein>
    <submittedName>
        <fullName evidence="11">Ribulose-phosphate 3-epimerase</fullName>
        <ecNumber evidence="11">5.1.3.1</ecNumber>
    </submittedName>
</protein>
<dbReference type="Gene3D" id="3.20.20.70">
    <property type="entry name" value="Aldolase class I"/>
    <property type="match status" value="1"/>
</dbReference>
<accession>A0A454CAB1</accession>
<evidence type="ECO:0000256" key="10">
    <source>
        <dbReference type="ARBA" id="ARBA00023277"/>
    </source>
</evidence>
<comment type="cofactor">
    <cofactor evidence="1">
        <name>Mn(2+)</name>
        <dbReference type="ChEBI" id="CHEBI:29035"/>
    </cofactor>
</comment>
<dbReference type="GO" id="GO:1901135">
    <property type="term" value="P:carbohydrate derivative metabolic process"/>
    <property type="evidence" value="ECO:0007669"/>
    <property type="project" value="UniProtKB-ARBA"/>
</dbReference>
<dbReference type="GO" id="GO:0005975">
    <property type="term" value="P:carbohydrate metabolic process"/>
    <property type="evidence" value="ECO:0007669"/>
    <property type="project" value="InterPro"/>
</dbReference>
<evidence type="ECO:0000256" key="2">
    <source>
        <dbReference type="ARBA" id="ARBA00001947"/>
    </source>
</evidence>
<dbReference type="SUPFAM" id="SSF51366">
    <property type="entry name" value="Ribulose-phoshate binding barrel"/>
    <property type="match status" value="1"/>
</dbReference>
<evidence type="ECO:0000256" key="6">
    <source>
        <dbReference type="ARBA" id="ARBA00022833"/>
    </source>
</evidence>
<dbReference type="CDD" id="cd00429">
    <property type="entry name" value="RPE"/>
    <property type="match status" value="1"/>
</dbReference>
<evidence type="ECO:0000256" key="9">
    <source>
        <dbReference type="ARBA" id="ARBA00023235"/>
    </source>
</evidence>
<dbReference type="InterPro" id="IPR000056">
    <property type="entry name" value="Ribul_P_3_epim-like"/>
</dbReference>
<evidence type="ECO:0000256" key="3">
    <source>
        <dbReference type="ARBA" id="ARBA00001954"/>
    </source>
</evidence>
<comment type="subunit">
    <text evidence="4">Homodimer.</text>
</comment>
<name>A0A454CAB1_METHO</name>
<evidence type="ECO:0000256" key="4">
    <source>
        <dbReference type="ARBA" id="ARBA00011738"/>
    </source>
</evidence>
<evidence type="ECO:0000256" key="8">
    <source>
        <dbReference type="ARBA" id="ARBA00023211"/>
    </source>
</evidence>
<dbReference type="PANTHER" id="PTHR11749">
    <property type="entry name" value="RIBULOSE-5-PHOSPHATE-3-EPIMERASE"/>
    <property type="match status" value="1"/>
</dbReference>
<dbReference type="EC" id="5.1.3.1" evidence="11"/>